<dbReference type="CDD" id="cd12148">
    <property type="entry name" value="fungal_TF_MHR"/>
    <property type="match status" value="1"/>
</dbReference>
<keyword evidence="6" id="KW-0804">Transcription</keyword>
<dbReference type="Gene3D" id="4.10.240.10">
    <property type="entry name" value="Zn(2)-C6 fungal-type DNA-binding domain"/>
    <property type="match status" value="1"/>
</dbReference>
<dbReference type="GO" id="GO:0005634">
    <property type="term" value="C:nucleus"/>
    <property type="evidence" value="ECO:0007669"/>
    <property type="project" value="UniProtKB-SubCell"/>
</dbReference>
<feature type="region of interest" description="Disordered" evidence="8">
    <location>
        <begin position="294"/>
        <end position="314"/>
    </location>
</feature>
<name>A0A1Y1VCH1_9FUNG</name>
<dbReference type="GO" id="GO:0003677">
    <property type="term" value="F:DNA binding"/>
    <property type="evidence" value="ECO:0007669"/>
    <property type="project" value="UniProtKB-KW"/>
</dbReference>
<evidence type="ECO:0000313" key="10">
    <source>
        <dbReference type="EMBL" id="ORX52886.1"/>
    </source>
</evidence>
<dbReference type="SMART" id="SM00066">
    <property type="entry name" value="GAL4"/>
    <property type="match status" value="1"/>
</dbReference>
<dbReference type="GO" id="GO:0006351">
    <property type="term" value="P:DNA-templated transcription"/>
    <property type="evidence" value="ECO:0007669"/>
    <property type="project" value="InterPro"/>
</dbReference>
<feature type="domain" description="Zn(2)-C6 fungal-type" evidence="9">
    <location>
        <begin position="76"/>
        <end position="107"/>
    </location>
</feature>
<reference evidence="10 11" key="2">
    <citation type="submission" date="2016-08" db="EMBL/GenBank/DDBJ databases">
        <title>Pervasive Adenine N6-methylation of Active Genes in Fungi.</title>
        <authorList>
            <consortium name="DOE Joint Genome Institute"/>
            <person name="Mondo S.J."/>
            <person name="Dannebaum R.O."/>
            <person name="Kuo R.C."/>
            <person name="Labutti K."/>
            <person name="Haridas S."/>
            <person name="Kuo A."/>
            <person name="Salamov A."/>
            <person name="Ahrendt S.R."/>
            <person name="Lipzen A."/>
            <person name="Sullivan W."/>
            <person name="Andreopoulos W.B."/>
            <person name="Clum A."/>
            <person name="Lindquist E."/>
            <person name="Daum C."/>
            <person name="Ramamoorthy G.K."/>
            <person name="Gryganskyi A."/>
            <person name="Culley D."/>
            <person name="Magnuson J.K."/>
            <person name="James T.Y."/>
            <person name="O'Malley M.A."/>
            <person name="Stajich J.E."/>
            <person name="Spatafora J.W."/>
            <person name="Visel A."/>
            <person name="Grigoriev I.V."/>
        </authorList>
    </citation>
    <scope>NUCLEOTIDE SEQUENCE [LARGE SCALE GENOMIC DNA]</scope>
    <source>
        <strain evidence="11">finn</strain>
    </source>
</reference>
<evidence type="ECO:0000313" key="11">
    <source>
        <dbReference type="Proteomes" id="UP000193719"/>
    </source>
</evidence>
<keyword evidence="11" id="KW-1185">Reference proteome</keyword>
<feature type="compositionally biased region" description="Low complexity" evidence="8">
    <location>
        <begin position="1449"/>
        <end position="1470"/>
    </location>
</feature>
<protein>
    <recommendedName>
        <fullName evidence="9">Zn(2)-C6 fungal-type domain-containing protein</fullName>
    </recommendedName>
</protein>
<evidence type="ECO:0000256" key="1">
    <source>
        <dbReference type="ARBA" id="ARBA00004123"/>
    </source>
</evidence>
<dbReference type="GO" id="GO:0000981">
    <property type="term" value="F:DNA-binding transcription factor activity, RNA polymerase II-specific"/>
    <property type="evidence" value="ECO:0007669"/>
    <property type="project" value="InterPro"/>
</dbReference>
<feature type="region of interest" description="Disordered" evidence="8">
    <location>
        <begin position="1244"/>
        <end position="1264"/>
    </location>
</feature>
<evidence type="ECO:0000256" key="7">
    <source>
        <dbReference type="ARBA" id="ARBA00023242"/>
    </source>
</evidence>
<evidence type="ECO:0000256" key="4">
    <source>
        <dbReference type="ARBA" id="ARBA00023015"/>
    </source>
</evidence>
<evidence type="ECO:0000256" key="3">
    <source>
        <dbReference type="ARBA" id="ARBA00022833"/>
    </source>
</evidence>
<evidence type="ECO:0000256" key="6">
    <source>
        <dbReference type="ARBA" id="ARBA00023163"/>
    </source>
</evidence>
<dbReference type="Pfam" id="PF04082">
    <property type="entry name" value="Fungal_trans"/>
    <property type="match status" value="1"/>
</dbReference>
<sequence>MGYSYPYRNNSSNKSSVPQLTPVAPYPNIQLPITNLPVVPITSATASSSSSSVNDTSNQNKFKTFPNVKRKRTAQACNACRRKRIKCDGKSPCTQCIQHKIESECCFAQPLKRGPRKGSTRVNLKERLHKVEELLYALTSKQNIDEMLAAKSAADEKAKLGGKSSQSTSTINATTVTPITTTESTPATTNTSASLLSQKSLAASLLNNGSKISTSSTPILPNPTITEAAASTLLNTNTNLSSSTNNTDLLNALQTNANVASSSSLNNTKDNNGVNVSNINSLLFNSLLLNQQQQQQQQQQQTSTIKNSSNKATTNSEGLAALQALTQQQQLLSLASQNPGIDLMSLASLQSNGKLKSNILKNNKALNNTTPQLSEIPLSNPATSSFPTVLPSMSPSPKSLLETAIPISPALSGKNNKRKSKMGKRVNVPNKKIATSVFNDQINIKQDNIIDLANNIPTSSTNKIAPVNTINVKLEEEILKSKMKGLGKINGEKNDMPYMTSSNSITIPSSWTNTEATNVSSSTSSIYKNLMNNNVKKETEISSNTPNPSVSNLPFIKVSSQTPIVSTNPLYTQDTINKPSSNAMNMDILKNSQYNLSSNNDKLLNTTAKDMLNQTKTQQILQNTIKNLLKSGVIDQEFINNNPIYSQLLMDNNLIKNSAQKNVLSSMNTDPLSSNLESFNLANPIDTNTLGSSYTPTSTTNIASNMLLSNEFSNFPINSLSPVNSPESDKNSNINALTKAKFNIGQNKTSPLISQNGLTIPSDNTTSMLVAEKNANIGLDFLNTINNTNSLNSLNINNLYRNKLLSSFNPLNSLNNNLQDNIFMYNINPELLQNYPFGINGNDGNLLKPAPTSKEGTEDKKTDEKTYKGDLGVAFIDMKSSGGYIYFGNSSCVGLASNLINDLSSEKKSASFSFNDIKNILASVSNRKEDGSDIVNINSRVEDVTPITTKENFKKILDLFFDYLQPIIPLFNRQVFTSFLDNDPDAPGYQLLLHCILAVVGKYIPKEELPKDLPENISQLAFDWARNQLQKVFDIPSLPTVQALIILSTLAMSNPRSEMGYSTYTYTGTAVRMAHELGLHRDLMLRGQDHTLEEKNETRRAWVLLYVLDRQSALMTGRPMIIDDSDWDIPPPTIDSNEATDVEKATVQALLVRLELFEIVGEISRWSNAGKRKASQETDPLKKEKFVINHQRKLTEWRNSIPEFLQWTDPPYLYEEESANPMKNEFTFIDQAATDMSNKADFKIPTNDSGSTLNNETNSPSTGLNKSPKGLVWTMFPLYLAAIYYRAQLTLHVYSLTSSSITPTVLQSKKICTSAAIYLTNIIISMMAITPEPHPLCSFFLAQLPTTIMTCISVQLFIVKSNNWSIEERQTATKAILNNIQLLKISKVQPLGTYLYAYAKWIVRKANIEINESDLEHIDAMNANTTTSNLKTIYSSIHSITKNKKENNVDNNDNLSTPTSTSTSTNTNSSHLSMSKMNSTVPNSSLFPTSPNYIESNILNDPVGLAYKGKETLNENELLPTENKNIPASTTNIQDDALLNAYREALKHNDPFLTTMDFRDLMQEMNLEL</sequence>
<dbReference type="OrthoDB" id="2142823at2759"/>
<comment type="subcellular location">
    <subcellularLocation>
        <location evidence="1">Nucleus</location>
    </subcellularLocation>
</comment>
<dbReference type="SUPFAM" id="SSF57701">
    <property type="entry name" value="Zn2/Cys6 DNA-binding domain"/>
    <property type="match status" value="1"/>
</dbReference>
<evidence type="ECO:0000259" key="9">
    <source>
        <dbReference type="PROSITE" id="PS50048"/>
    </source>
</evidence>
<dbReference type="Pfam" id="PF00172">
    <property type="entry name" value="Zn_clus"/>
    <property type="match status" value="1"/>
</dbReference>
<dbReference type="PROSITE" id="PS50048">
    <property type="entry name" value="ZN2_CY6_FUNGAL_2"/>
    <property type="match status" value="1"/>
</dbReference>
<dbReference type="PANTHER" id="PTHR31313:SF81">
    <property type="entry name" value="TY1 ENHANCER ACTIVATOR"/>
    <property type="match status" value="1"/>
</dbReference>
<evidence type="ECO:0000256" key="2">
    <source>
        <dbReference type="ARBA" id="ARBA00022723"/>
    </source>
</evidence>
<dbReference type="EMBL" id="MCFH01000014">
    <property type="protein sequence ID" value="ORX52886.1"/>
    <property type="molecule type" value="Genomic_DNA"/>
</dbReference>
<keyword evidence="4" id="KW-0805">Transcription regulation</keyword>
<dbReference type="PROSITE" id="PS00463">
    <property type="entry name" value="ZN2_CY6_FUNGAL_1"/>
    <property type="match status" value="1"/>
</dbReference>
<dbReference type="Proteomes" id="UP000193719">
    <property type="component" value="Unassembled WGS sequence"/>
</dbReference>
<reference evidence="10 11" key="1">
    <citation type="submission" date="2016-08" db="EMBL/GenBank/DDBJ databases">
        <title>Genomes of anaerobic fungi encode conserved fungal cellulosomes for biomass hydrolysis.</title>
        <authorList>
            <consortium name="DOE Joint Genome Institute"/>
            <person name="Haitjema C.H."/>
            <person name="Gilmore S.P."/>
            <person name="Henske J.K."/>
            <person name="Solomon K.V."/>
            <person name="De Groot R."/>
            <person name="Kuo A."/>
            <person name="Mondo S.J."/>
            <person name="Salamov A.A."/>
            <person name="Labutti K."/>
            <person name="Zhao Z."/>
            <person name="Chiniquy J."/>
            <person name="Barry K."/>
            <person name="Brewer H.M."/>
            <person name="Purvine S.O."/>
            <person name="Wright A.T."/>
            <person name="Boxma B."/>
            <person name="Van Alen T."/>
            <person name="Hackstein J.H."/>
            <person name="Baker S.E."/>
            <person name="Grigoriev I.V."/>
            <person name="O'Malley M.A."/>
        </authorList>
    </citation>
    <scope>NUCLEOTIDE SEQUENCE [LARGE SCALE GENOMIC DNA]</scope>
    <source>
        <strain evidence="11">finn</strain>
    </source>
</reference>
<dbReference type="STRING" id="1754191.A0A1Y1VCH1"/>
<dbReference type="SMART" id="SM00906">
    <property type="entry name" value="Fungal_trans"/>
    <property type="match status" value="1"/>
</dbReference>
<evidence type="ECO:0000256" key="8">
    <source>
        <dbReference type="SAM" id="MobiDB-lite"/>
    </source>
</evidence>
<dbReference type="InterPro" id="IPR007219">
    <property type="entry name" value="XnlR_reg_dom"/>
</dbReference>
<dbReference type="PANTHER" id="PTHR31313">
    <property type="entry name" value="TY1 ENHANCER ACTIVATOR"/>
    <property type="match status" value="1"/>
</dbReference>
<dbReference type="InterPro" id="IPR051615">
    <property type="entry name" value="Transcr_Regulatory_Elem"/>
</dbReference>
<keyword evidence="2" id="KW-0479">Metal-binding</keyword>
<keyword evidence="3" id="KW-0862">Zinc</keyword>
<dbReference type="GO" id="GO:0008270">
    <property type="term" value="F:zinc ion binding"/>
    <property type="evidence" value="ECO:0007669"/>
    <property type="project" value="InterPro"/>
</dbReference>
<evidence type="ECO:0000256" key="5">
    <source>
        <dbReference type="ARBA" id="ARBA00023125"/>
    </source>
</evidence>
<dbReference type="CDD" id="cd00067">
    <property type="entry name" value="GAL4"/>
    <property type="match status" value="1"/>
</dbReference>
<comment type="caution">
    <text evidence="10">The sequence shown here is derived from an EMBL/GenBank/DDBJ whole genome shotgun (WGS) entry which is preliminary data.</text>
</comment>
<feature type="compositionally biased region" description="Polar residues" evidence="8">
    <location>
        <begin position="1246"/>
        <end position="1264"/>
    </location>
</feature>
<feature type="compositionally biased region" description="Polar residues" evidence="8">
    <location>
        <begin position="302"/>
        <end position="314"/>
    </location>
</feature>
<feature type="region of interest" description="Disordered" evidence="8">
    <location>
        <begin position="1444"/>
        <end position="1477"/>
    </location>
</feature>
<keyword evidence="5" id="KW-0238">DNA-binding</keyword>
<organism evidence="10 11">
    <name type="scientific">Piromyces finnis</name>
    <dbReference type="NCBI Taxonomy" id="1754191"/>
    <lineage>
        <taxon>Eukaryota</taxon>
        <taxon>Fungi</taxon>
        <taxon>Fungi incertae sedis</taxon>
        <taxon>Chytridiomycota</taxon>
        <taxon>Chytridiomycota incertae sedis</taxon>
        <taxon>Neocallimastigomycetes</taxon>
        <taxon>Neocallimastigales</taxon>
        <taxon>Neocallimastigaceae</taxon>
        <taxon>Piromyces</taxon>
    </lineage>
</organism>
<keyword evidence="7" id="KW-0539">Nucleus</keyword>
<accession>A0A1Y1VCH1</accession>
<proteinExistence type="predicted"/>
<gene>
    <name evidence="10" type="ORF">BCR36DRAFT_349493</name>
</gene>
<dbReference type="InterPro" id="IPR001138">
    <property type="entry name" value="Zn2Cys6_DnaBD"/>
</dbReference>
<dbReference type="InterPro" id="IPR036864">
    <property type="entry name" value="Zn2-C6_fun-type_DNA-bd_sf"/>
</dbReference>